<dbReference type="SUPFAM" id="SSF54427">
    <property type="entry name" value="NTF2-like"/>
    <property type="match status" value="1"/>
</dbReference>
<keyword evidence="4" id="KW-1185">Reference proteome</keyword>
<dbReference type="Pfam" id="PF00866">
    <property type="entry name" value="Ring_hydroxyl_B"/>
    <property type="match status" value="1"/>
</dbReference>
<dbReference type="InterPro" id="IPR032710">
    <property type="entry name" value="NTF2-like_dom_sf"/>
</dbReference>
<dbReference type="Gene3D" id="3.10.450.50">
    <property type="match status" value="1"/>
</dbReference>
<reference evidence="3 4" key="1">
    <citation type="submission" date="2021-03" db="EMBL/GenBank/DDBJ databases">
        <title>Genomic Encyclopedia of Type Strains, Phase III (KMG-III): the genomes of soil and plant-associated and newly described type strains.</title>
        <authorList>
            <person name="Whitman W."/>
        </authorList>
    </citation>
    <scope>NUCLEOTIDE SEQUENCE [LARGE SCALE GENOMIC DNA]</scope>
    <source>
        <strain evidence="3 4">IMMIB AFH-6</strain>
    </source>
</reference>
<keyword evidence="3" id="KW-0223">Dioxygenase</keyword>
<protein>
    <submittedName>
        <fullName evidence="3">3-phenylpropionate/cinnamic acid dioxygenase small subunit</fullName>
    </submittedName>
</protein>
<sequence>MSTLRAEVAAFIDLEADMLDFNQYREWLDLWEPDGVYVVPIDRETEDFANTLNFAYDKAEMRSLRVARLLSGDAISTQTTYKTVRSVSRLRILAEDGDTVKARCSQFIAENRHGNLKTYPADVTFTLRRSGDGFRMVEKVVRLLNADHHLSSIGYIL</sequence>
<proteinExistence type="inferred from homology"/>
<accession>A0ABS4SJL0</accession>
<evidence type="ECO:0000256" key="2">
    <source>
        <dbReference type="ARBA" id="ARBA00023002"/>
    </source>
</evidence>
<dbReference type="InterPro" id="IPR000391">
    <property type="entry name" value="Rng_hydr_dOase-bsu"/>
</dbReference>
<dbReference type="RefSeq" id="WP_209766622.1">
    <property type="nucleotide sequence ID" value="NZ_JAGINP010000008.1"/>
</dbReference>
<dbReference type="EMBL" id="JAGINP010000008">
    <property type="protein sequence ID" value="MBP2292749.1"/>
    <property type="molecule type" value="Genomic_DNA"/>
</dbReference>
<comment type="similarity">
    <text evidence="1">Belongs to the bacterial ring-hydroxylating dioxygenase beta subunit family.</text>
</comment>
<gene>
    <name evidence="3" type="ORF">J2851_002530</name>
</gene>
<dbReference type="PANTHER" id="PTHR41534:SF2">
    <property type="entry name" value="3-PHENYLPROPIONATE_CINNAMIC ACID DIOXYGENASE SUBUNIT BETA"/>
    <property type="match status" value="1"/>
</dbReference>
<dbReference type="GO" id="GO:0051213">
    <property type="term" value="F:dioxygenase activity"/>
    <property type="evidence" value="ECO:0007669"/>
    <property type="project" value="UniProtKB-KW"/>
</dbReference>
<dbReference type="PANTHER" id="PTHR41534">
    <property type="entry name" value="BLR3401 PROTEIN"/>
    <property type="match status" value="1"/>
</dbReference>
<dbReference type="Proteomes" id="UP000781958">
    <property type="component" value="Unassembled WGS sequence"/>
</dbReference>
<comment type="caution">
    <text evidence="3">The sequence shown here is derived from an EMBL/GenBank/DDBJ whole genome shotgun (WGS) entry which is preliminary data.</text>
</comment>
<keyword evidence="2" id="KW-0560">Oxidoreductase</keyword>
<name>A0ABS4SJL0_9PROT</name>
<evidence type="ECO:0000313" key="4">
    <source>
        <dbReference type="Proteomes" id="UP000781958"/>
    </source>
</evidence>
<evidence type="ECO:0000256" key="1">
    <source>
        <dbReference type="ARBA" id="ARBA00009570"/>
    </source>
</evidence>
<organism evidence="3 4">
    <name type="scientific">Azospirillum rugosum</name>
    <dbReference type="NCBI Taxonomy" id="416170"/>
    <lineage>
        <taxon>Bacteria</taxon>
        <taxon>Pseudomonadati</taxon>
        <taxon>Pseudomonadota</taxon>
        <taxon>Alphaproteobacteria</taxon>
        <taxon>Rhodospirillales</taxon>
        <taxon>Azospirillaceae</taxon>
        <taxon>Azospirillum</taxon>
    </lineage>
</organism>
<evidence type="ECO:0000313" key="3">
    <source>
        <dbReference type="EMBL" id="MBP2292749.1"/>
    </source>
</evidence>